<dbReference type="InterPro" id="IPR028974">
    <property type="entry name" value="TSP_type-3_rpt"/>
</dbReference>
<sequence length="1718" mass="186220">MFNKLILKCFFFIVFNFSGGFISAQLSKTHYIPPLTESGTNSSEPEDHYIYISTPKSTSVSFTIKPVGLGTASYITGSVSNTSPFTYNIGSGRNTPLFVNVNQTSTVQTNKGYIIEAQDVIYVSVRINAGSQAGALVSKGLASLGTTFRVGSYTNENPQSNYLNFVSVMATEDNTQVSFSDLPSGLIIENYSGTTPVITTLNKGESYTLATNSYNNNINRDGLIGCLVTSDKPIVVNCGSTNGSFHNGGGRDYGIDQIVDLSKVGTEYIFVKGDGANGWENVLIVAHSNNTSISINGGTSIATVNAGDYYLIEGNQFNNSGNMYVQTSQPVFVYQGVGATTNEANQGMFFVPPLSCETRGNLDNIANIQSIGNINYTGGISIVTKVGATVTINNSPINNFSSVGPNNVNGKSDYVTYKVTGLSGNISVESTDELYCAYFNFNGAATSGSFYSGFPSPPEINFDAQFVTLGNCIPNVKLKAANIENFDSFQWFFDDGTGYVDMMITTAEITPLLPGKYKLAGIITCTGELLESIEVPISICPDDIDNDGIIDNLDVDNDNDGILNYTESKGNAIINLSDFNDPELIFEDFTRSKTILSGSYTQSNSSGTINPFSGNSSGGFTSVLESAAEAENTLSISFTEPVNIKFEETISLPNTNIDGEYFIVKISPINKNITLVDPDNHLLIDSNFDGIFESGVTQISGSEIHFKINPSPTGNTPFQFLANQVDGFTFIHTSNNATTSTIFNGGLSLTSFKKDTDLDGIEDALDLDSDNDGIPDFIENTGTFIPLSGIDIDLNGLDDAYDITTLPTDTDGDGIYDFYDLDSDNDGIYDLYESGSGLPDLDMNGIVDGNSFGTNGWADAAETTPDSSFIGYILNDLDADNIFSYLDSDSDGDGCTDVIEAGFSDGNGNTFLGDNIPTINYNGLVNNASDGYTLPNSDYLTAAPISIITQPINTEVCELLDTTISVISDSIDTVQWEVSTDGISWAPIIDNTTYNGSQSSDLKIYAAPLSINTYKYRAFLNVTGNSCGLYTNEVNLTVYPQPIVNPTVVLIQCDDEDASTVGYSPFNLTEANDKISANAANEIFTYFLTQAAAISGDITNPNYISNPTAFTNRTISTDVIWARIESQLGCPSFSEITLNVSSTAIPSTFLVTFNQCDDFLDINGNNNSNNDDRDGIATFDFSSVTATLLSFIPSGQNPLAPRYYRNKVDALAEVNEITNISNYRNIGYPGSQNIYVRIDSAIANDCLGLGAHILLNVEPLPIANPVTIPRQCDYDLSDTILSYPFDTSQLENNILNGQNPLDVTISYYNSTGAPLLYADGTAVTSPIQPTFLTENQTITIRVTNNVMTDPNGPCYDETDVEFIVDEQPIIANTIPDQIVCDNGNDGTDENDGLHSFNTSTFENIIKGTQSNMDIYFNYLDKDGTLITKSNTLPNPLVSSNQTISVEVVNPNNSNCSATTTINLIVNPIPEFSLNEEEIVCTSDPTFTVVLEALQTNSSEIFNYKWIYEEDGTELSNSPSIVVSSPGAYTATLENPNTLCSKSKTVFVKASEIATISLNDIEINDFSENNTVTIKNPTNLGVGSYEFSLESKDGTITYPFQENPVFNNVRAGLYTLLVRDAICGTTTIDISVVGYFKFFTPNGDGYNDTWQIKGISSNFQSNSFIYIYDRYGKLLKELNPLEIGWNGTYNGSLMPNDDYWFKVLLEDGRTYTGHFTLKR</sequence>
<dbReference type="OrthoDB" id="9765926at2"/>
<organism evidence="2 3">
    <name type="scientific">Pseudalgibacter alginicilyticus</name>
    <dbReference type="NCBI Taxonomy" id="1736674"/>
    <lineage>
        <taxon>Bacteria</taxon>
        <taxon>Pseudomonadati</taxon>
        <taxon>Bacteroidota</taxon>
        <taxon>Flavobacteriia</taxon>
        <taxon>Flavobacteriales</taxon>
        <taxon>Flavobacteriaceae</taxon>
        <taxon>Pseudalgibacter</taxon>
    </lineage>
</organism>
<evidence type="ECO:0000313" key="2">
    <source>
        <dbReference type="EMBL" id="ALJ04395.1"/>
    </source>
</evidence>
<dbReference type="InterPro" id="IPR035234">
    <property type="entry name" value="IgGFc-bd_N"/>
</dbReference>
<dbReference type="EMBL" id="CP012898">
    <property type="protein sequence ID" value="ALJ04395.1"/>
    <property type="molecule type" value="Genomic_DNA"/>
</dbReference>
<protein>
    <recommendedName>
        <fullName evidence="1">IgGFc-binding protein N-terminal domain-containing protein</fullName>
    </recommendedName>
</protein>
<dbReference type="Pfam" id="PF13585">
    <property type="entry name" value="CHU_C"/>
    <property type="match status" value="1"/>
</dbReference>
<evidence type="ECO:0000259" key="1">
    <source>
        <dbReference type="Pfam" id="PF17517"/>
    </source>
</evidence>
<keyword evidence="3" id="KW-1185">Reference proteome</keyword>
<dbReference type="RefSeq" id="WP_054725074.1">
    <property type="nucleotide sequence ID" value="NZ_CP012898.1"/>
</dbReference>
<accession>A0A0P0CE75</accession>
<dbReference type="STRING" id="1736674.APS56_04245"/>
<dbReference type="Gene3D" id="4.10.1080.10">
    <property type="entry name" value="TSP type-3 repeat"/>
    <property type="match status" value="1"/>
</dbReference>
<proteinExistence type="predicted"/>
<dbReference type="GO" id="GO:0005509">
    <property type="term" value="F:calcium ion binding"/>
    <property type="evidence" value="ECO:0007669"/>
    <property type="project" value="InterPro"/>
</dbReference>
<dbReference type="Proteomes" id="UP000057981">
    <property type="component" value="Chromosome"/>
</dbReference>
<dbReference type="NCBIfam" id="TIGR04131">
    <property type="entry name" value="Bac_Flav_CTERM"/>
    <property type="match status" value="1"/>
</dbReference>
<feature type="domain" description="IgGFc-binding protein N-terminal" evidence="1">
    <location>
        <begin position="142"/>
        <end position="433"/>
    </location>
</feature>
<dbReference type="KEGG" id="ahz:APS56_04245"/>
<name>A0A0P0CE75_9FLAO</name>
<gene>
    <name evidence="2" type="ORF">APS56_04245</name>
</gene>
<reference evidence="2 3" key="1">
    <citation type="submission" date="2015-10" db="EMBL/GenBank/DDBJ databases">
        <authorList>
            <person name="Gilbert D.G."/>
        </authorList>
    </citation>
    <scope>NUCLEOTIDE SEQUENCE [LARGE SCALE GENOMIC DNA]</scope>
    <source>
        <strain evidence="3">HZ-22</strain>
    </source>
</reference>
<dbReference type="Pfam" id="PF17517">
    <property type="entry name" value="IgGFc_binding"/>
    <property type="match status" value="1"/>
</dbReference>
<evidence type="ECO:0000313" key="3">
    <source>
        <dbReference type="Proteomes" id="UP000057981"/>
    </source>
</evidence>
<dbReference type="PATRIC" id="fig|1736674.3.peg.871"/>
<dbReference type="InterPro" id="IPR026341">
    <property type="entry name" value="T9SS_type_B"/>
</dbReference>